<dbReference type="GO" id="GO:0004674">
    <property type="term" value="F:protein serine/threonine kinase activity"/>
    <property type="evidence" value="ECO:0007669"/>
    <property type="project" value="UniProtKB-KW"/>
</dbReference>
<keyword evidence="2" id="KW-0723">Serine/threonine-protein kinase</keyword>
<dbReference type="SUPFAM" id="SSF56112">
    <property type="entry name" value="Protein kinase-like (PK-like)"/>
    <property type="match status" value="1"/>
</dbReference>
<dbReference type="Gene3D" id="3.90.1200.10">
    <property type="match status" value="1"/>
</dbReference>
<organism evidence="2 3">
    <name type="scientific">Fictibacillus barbaricus</name>
    <dbReference type="NCBI Taxonomy" id="182136"/>
    <lineage>
        <taxon>Bacteria</taxon>
        <taxon>Bacillati</taxon>
        <taxon>Bacillota</taxon>
        <taxon>Bacilli</taxon>
        <taxon>Bacillales</taxon>
        <taxon>Fictibacillaceae</taxon>
        <taxon>Fictibacillus</taxon>
    </lineage>
</organism>
<dbReference type="Proteomes" id="UP001258181">
    <property type="component" value="Unassembled WGS sequence"/>
</dbReference>
<sequence length="310" mass="36312">MSAVHNKSFIFDQYHISESDFLGAGMEAEVYAYSNDKVMKLYNHLSDAHKQKLLKSFYDSIKQNDLSYELPRIYEIFEEKDYLITIEKRMKGTDMQSLLSNMDDLQLNKAMEMYLAANIELKGLTLNKPLEGYTLFGDFGIPLTESNNWFDLLKNMMLKKQIELKSYFMEDVESYEEKVDSLLDRLAAGYKGDYSIIHGDFYPGNLLLEKGKVTGLIDFGLMTMYGDYLFDVAVGWVCFDMYDVLKMNIRERYLNMILDTLGENVKSSLYFYVLVYSMITANFYSKDCTDGHYQWCVDNLNRNDYWETLR</sequence>
<gene>
    <name evidence="2" type="ORF">J2X07_000602</name>
</gene>
<comment type="caution">
    <text evidence="2">The sequence shown here is derived from an EMBL/GenBank/DDBJ whole genome shotgun (WGS) entry which is preliminary data.</text>
</comment>
<dbReference type="PROSITE" id="PS50011">
    <property type="entry name" value="PROTEIN_KINASE_DOM"/>
    <property type="match status" value="1"/>
</dbReference>
<dbReference type="InterPro" id="IPR000719">
    <property type="entry name" value="Prot_kinase_dom"/>
</dbReference>
<dbReference type="RefSeq" id="WP_310256268.1">
    <property type="nucleotide sequence ID" value="NZ_JAVDWA010000001.1"/>
</dbReference>
<name>A0ABU1TWN1_9BACL</name>
<dbReference type="InterPro" id="IPR002575">
    <property type="entry name" value="Aminoglycoside_PTrfase"/>
</dbReference>
<feature type="domain" description="Protein kinase" evidence="1">
    <location>
        <begin position="16"/>
        <end position="310"/>
    </location>
</feature>
<protein>
    <submittedName>
        <fullName evidence="2">Serine/threonine protein kinase</fullName>
    </submittedName>
</protein>
<evidence type="ECO:0000313" key="2">
    <source>
        <dbReference type="EMBL" id="MDR7071627.1"/>
    </source>
</evidence>
<keyword evidence="3" id="KW-1185">Reference proteome</keyword>
<dbReference type="Gene3D" id="3.30.200.150">
    <property type="match status" value="1"/>
</dbReference>
<dbReference type="Pfam" id="PF01636">
    <property type="entry name" value="APH"/>
    <property type="match status" value="1"/>
</dbReference>
<keyword evidence="2" id="KW-0808">Transferase</keyword>
<keyword evidence="2" id="KW-0418">Kinase</keyword>
<reference evidence="2 3" key="1">
    <citation type="submission" date="2023-07" db="EMBL/GenBank/DDBJ databases">
        <title>Sorghum-associated microbial communities from plants grown in Nebraska, USA.</title>
        <authorList>
            <person name="Schachtman D."/>
        </authorList>
    </citation>
    <scope>NUCLEOTIDE SEQUENCE [LARGE SCALE GENOMIC DNA]</scope>
    <source>
        <strain evidence="2 3">BE211</strain>
    </source>
</reference>
<evidence type="ECO:0000259" key="1">
    <source>
        <dbReference type="PROSITE" id="PS50011"/>
    </source>
</evidence>
<accession>A0ABU1TWN1</accession>
<dbReference type="InterPro" id="IPR011009">
    <property type="entry name" value="Kinase-like_dom_sf"/>
</dbReference>
<dbReference type="EMBL" id="JAVDWA010000001">
    <property type="protein sequence ID" value="MDR7071627.1"/>
    <property type="molecule type" value="Genomic_DNA"/>
</dbReference>
<evidence type="ECO:0000313" key="3">
    <source>
        <dbReference type="Proteomes" id="UP001258181"/>
    </source>
</evidence>
<proteinExistence type="predicted"/>